<dbReference type="Proteomes" id="UP001431209">
    <property type="component" value="Unassembled WGS sequence"/>
</dbReference>
<evidence type="ECO:0000256" key="3">
    <source>
        <dbReference type="ARBA" id="ARBA00015455"/>
    </source>
</evidence>
<dbReference type="InterPro" id="IPR035969">
    <property type="entry name" value="Rab-GAP_TBC_sf"/>
</dbReference>
<dbReference type="EMBL" id="JAOPGA020000862">
    <property type="protein sequence ID" value="KAL0482486.1"/>
    <property type="molecule type" value="Genomic_DNA"/>
</dbReference>
<evidence type="ECO:0000256" key="1">
    <source>
        <dbReference type="ARBA" id="ARBA00004514"/>
    </source>
</evidence>
<dbReference type="AlphaFoldDB" id="A0AAW2YYB7"/>
<accession>A0AAW2YYB7</accession>
<dbReference type="GO" id="GO:0005765">
    <property type="term" value="C:lysosomal membrane"/>
    <property type="evidence" value="ECO:0007669"/>
    <property type="project" value="UniProtKB-SubCell"/>
</dbReference>
<feature type="domain" description="Rab-GAP TBC" evidence="6">
    <location>
        <begin position="46"/>
        <end position="249"/>
    </location>
</feature>
<name>A0AAW2YYB7_9EUKA</name>
<dbReference type="SUPFAM" id="SSF47923">
    <property type="entry name" value="Ypt/Rab-GAP domain of gyp1p"/>
    <property type="match status" value="2"/>
</dbReference>
<evidence type="ECO:0000259" key="6">
    <source>
        <dbReference type="PROSITE" id="PS50086"/>
    </source>
</evidence>
<dbReference type="PROSITE" id="PS50086">
    <property type="entry name" value="TBC_RABGAP"/>
    <property type="match status" value="1"/>
</dbReference>
<protein>
    <recommendedName>
        <fullName evidence="3">TBC1 domain family member 7</fullName>
    </recommendedName>
</protein>
<evidence type="ECO:0000256" key="4">
    <source>
        <dbReference type="ARBA" id="ARBA00023228"/>
    </source>
</evidence>
<evidence type="ECO:0000256" key="2">
    <source>
        <dbReference type="ARBA" id="ARBA00004656"/>
    </source>
</evidence>
<dbReference type="InterPro" id="IPR039842">
    <property type="entry name" value="TBC1D7"/>
</dbReference>
<keyword evidence="4" id="KW-0458">Lysosome</keyword>
<dbReference type="InterPro" id="IPR000195">
    <property type="entry name" value="Rab-GAP-TBC_dom"/>
</dbReference>
<proteinExistence type="predicted"/>
<reference evidence="7 8" key="1">
    <citation type="submission" date="2024-03" db="EMBL/GenBank/DDBJ databases">
        <title>The Acrasis kona genome and developmental transcriptomes reveal deep origins of eukaryotic multicellular pathways.</title>
        <authorList>
            <person name="Sheikh S."/>
            <person name="Fu C.-J."/>
            <person name="Brown M.W."/>
            <person name="Baldauf S.L."/>
        </authorList>
    </citation>
    <scope>NUCLEOTIDE SEQUENCE [LARGE SCALE GENOMIC DNA]</scope>
    <source>
        <strain evidence="7 8">ATCC MYA-3509</strain>
    </source>
</reference>
<organism evidence="7 8">
    <name type="scientific">Acrasis kona</name>
    <dbReference type="NCBI Taxonomy" id="1008807"/>
    <lineage>
        <taxon>Eukaryota</taxon>
        <taxon>Discoba</taxon>
        <taxon>Heterolobosea</taxon>
        <taxon>Tetramitia</taxon>
        <taxon>Eutetramitia</taxon>
        <taxon>Acrasidae</taxon>
        <taxon>Acrasis</taxon>
    </lineage>
</organism>
<dbReference type="GO" id="GO:0005829">
    <property type="term" value="C:cytosol"/>
    <property type="evidence" value="ECO:0007669"/>
    <property type="project" value="UniProtKB-SubCell"/>
</dbReference>
<comment type="caution">
    <text evidence="7">The sequence shown here is derived from an EMBL/GenBank/DDBJ whole genome shotgun (WGS) entry which is preliminary data.</text>
</comment>
<dbReference type="Gene3D" id="1.10.10.750">
    <property type="entry name" value="Ypt/Rab-GAP domain of gyp1p, domain 1"/>
    <property type="match status" value="1"/>
</dbReference>
<dbReference type="PANTHER" id="PTHR13530:SF3">
    <property type="entry name" value="TBC1 DOMAIN FAMILY MEMBER 7"/>
    <property type="match status" value="1"/>
</dbReference>
<dbReference type="Gene3D" id="1.10.472.80">
    <property type="entry name" value="Ypt/Rab-GAP domain of gyp1p, domain 3"/>
    <property type="match status" value="1"/>
</dbReference>
<dbReference type="GO" id="GO:0005096">
    <property type="term" value="F:GTPase activator activity"/>
    <property type="evidence" value="ECO:0007669"/>
    <property type="project" value="TreeGrafter"/>
</dbReference>
<comment type="subcellular location">
    <subcellularLocation>
        <location evidence="1">Cytoplasm</location>
        <location evidence="1">Cytosol</location>
    </subcellularLocation>
    <subcellularLocation>
        <location evidence="2">Lysosome membrane</location>
    </subcellularLocation>
</comment>
<gene>
    <name evidence="7" type="ORF">AKO1_014464</name>
</gene>
<evidence type="ECO:0000313" key="7">
    <source>
        <dbReference type="EMBL" id="KAL0482486.1"/>
    </source>
</evidence>
<dbReference type="GO" id="GO:0032007">
    <property type="term" value="P:negative regulation of TOR signaling"/>
    <property type="evidence" value="ECO:0007669"/>
    <property type="project" value="TreeGrafter"/>
</dbReference>
<evidence type="ECO:0000313" key="8">
    <source>
        <dbReference type="Proteomes" id="UP001431209"/>
    </source>
</evidence>
<evidence type="ECO:0000256" key="5">
    <source>
        <dbReference type="ARBA" id="ARBA00046045"/>
    </source>
</evidence>
<sequence length="310" mass="36227">MPHRDFRTYYYFQLGMKGVNLKSIESILNESVIDIPKVKELCRSTKTPIVYRCLVWKLVLGIYSHIREAWAFIDQQLLEQYVDLNQVLDVIEPYNNSKSVPKKLWRLFLRERTHVHEIKNANRDSSLLDEVREVDHMLSLLEVVVVVCQQQATETNIPNVEVDAYWLFTFIVNKHFGLRGVGWIETVRTLVSDFRSLVETSEPQFYTAVMVPYGREVDQIFATWFGSLFAAVVPLHICQRLWDNLFFYESNEYLKFVALAILKNMSSKLISFAKEFLSVHKTLTQLIGCDFDGVVHNSVNMYQQKNPDNK</sequence>
<comment type="function">
    <text evidence="5">Non-catalytic component of the TSC-TBC complex, a multiprotein complex that acts as a negative regulator of the canonical mTORC1 complex, an evolutionarily conserved central nutrient sensor that stimulates anabolic reactions and macromolecule biosynthesis to promote cellular biomass generation and growth. The TSC-TBC complex acts as a GTPase-activating protein (GAP) for the small GTPase RHEB, a direct activator of the protein kinase activity of mTORC1. In absence of nutrients, the TSC-TBC complex inhibits mTORC1, thereby preventing phosphorylation of ribosomal protein S6 kinase (RPS6KB1 and RPS6KB2) and EIF4EBP1 (4E-BP1) by the mTORC1 signaling. The TSC-TBC complex is inactivated in response to nutrients, relieving inhibition of mTORC1.</text>
</comment>
<dbReference type="PANTHER" id="PTHR13530">
    <property type="entry name" value="TBC1 DOMAIN FAMILY MEMBER 7"/>
    <property type="match status" value="1"/>
</dbReference>
<dbReference type="Pfam" id="PF00566">
    <property type="entry name" value="RabGAP-TBC"/>
    <property type="match status" value="1"/>
</dbReference>
<keyword evidence="8" id="KW-1185">Reference proteome</keyword>